<gene>
    <name evidence="2" type="ORF">CLV81_2358</name>
</gene>
<keyword evidence="3" id="KW-1185">Reference proteome</keyword>
<dbReference type="RefSeq" id="WP_106145289.1">
    <property type="nucleotide sequence ID" value="NZ_PVYX01000002.1"/>
</dbReference>
<evidence type="ECO:0000313" key="2">
    <source>
        <dbReference type="EMBL" id="PRX53965.1"/>
    </source>
</evidence>
<dbReference type="AlphaFoldDB" id="A0A2T0M916"/>
<dbReference type="Proteomes" id="UP000237640">
    <property type="component" value="Unassembled WGS sequence"/>
</dbReference>
<feature type="chain" id="PRO_5015407645" description="DUF4878 domain-containing protein" evidence="1">
    <location>
        <begin position="23"/>
        <end position="121"/>
    </location>
</feature>
<reference evidence="2 3" key="1">
    <citation type="submission" date="2018-03" db="EMBL/GenBank/DDBJ databases">
        <title>Genomic Encyclopedia of Archaeal and Bacterial Type Strains, Phase II (KMG-II): from individual species to whole genera.</title>
        <authorList>
            <person name="Goeker M."/>
        </authorList>
    </citation>
    <scope>NUCLEOTIDE SEQUENCE [LARGE SCALE GENOMIC DNA]</scope>
    <source>
        <strain evidence="2 3">DSM 25027</strain>
    </source>
</reference>
<accession>A0A2T0M916</accession>
<dbReference type="OrthoDB" id="1449606at2"/>
<evidence type="ECO:0000256" key="1">
    <source>
        <dbReference type="SAM" id="SignalP"/>
    </source>
</evidence>
<keyword evidence="1" id="KW-0732">Signal</keyword>
<proteinExistence type="predicted"/>
<organism evidence="2 3">
    <name type="scientific">Flagellimonas meridianipacifica</name>
    <dbReference type="NCBI Taxonomy" id="1080225"/>
    <lineage>
        <taxon>Bacteria</taxon>
        <taxon>Pseudomonadati</taxon>
        <taxon>Bacteroidota</taxon>
        <taxon>Flavobacteriia</taxon>
        <taxon>Flavobacteriales</taxon>
        <taxon>Flavobacteriaceae</taxon>
        <taxon>Flagellimonas</taxon>
    </lineage>
</organism>
<sequence>MKKILIPLLSLLFVACSGQTTSSPAEVAETVVVSFYTQDNGTLQKHTTKVSYESFMTVQALLTAEEKKASEFKVLDERIDADVAWIKFTSSYSDAPETFKLVKQNGQWKVTEKDEGEKGPF</sequence>
<evidence type="ECO:0008006" key="4">
    <source>
        <dbReference type="Google" id="ProtNLM"/>
    </source>
</evidence>
<evidence type="ECO:0000313" key="3">
    <source>
        <dbReference type="Proteomes" id="UP000237640"/>
    </source>
</evidence>
<feature type="signal peptide" evidence="1">
    <location>
        <begin position="1"/>
        <end position="22"/>
    </location>
</feature>
<dbReference type="EMBL" id="PVYX01000002">
    <property type="protein sequence ID" value="PRX53965.1"/>
    <property type="molecule type" value="Genomic_DNA"/>
</dbReference>
<protein>
    <recommendedName>
        <fullName evidence="4">DUF4878 domain-containing protein</fullName>
    </recommendedName>
</protein>
<dbReference type="PROSITE" id="PS51257">
    <property type="entry name" value="PROKAR_LIPOPROTEIN"/>
    <property type="match status" value="1"/>
</dbReference>
<name>A0A2T0M916_9FLAO</name>
<comment type="caution">
    <text evidence="2">The sequence shown here is derived from an EMBL/GenBank/DDBJ whole genome shotgun (WGS) entry which is preliminary data.</text>
</comment>